<name>A0A921JWQ9_9LACO</name>
<reference evidence="3" key="2">
    <citation type="submission" date="2021-09" db="EMBL/GenBank/DDBJ databases">
        <authorList>
            <person name="Gilroy R."/>
        </authorList>
    </citation>
    <scope>NUCLEOTIDE SEQUENCE</scope>
    <source>
        <strain evidence="3">CHK173-2145</strain>
    </source>
</reference>
<feature type="compositionally biased region" description="Low complexity" evidence="1">
    <location>
        <begin position="96"/>
        <end position="108"/>
    </location>
</feature>
<evidence type="ECO:0000259" key="2">
    <source>
        <dbReference type="Pfam" id="PF13457"/>
    </source>
</evidence>
<proteinExistence type="predicted"/>
<evidence type="ECO:0000313" key="3">
    <source>
        <dbReference type="EMBL" id="HJE87430.1"/>
    </source>
</evidence>
<accession>A0A921JWQ9</accession>
<dbReference type="EMBL" id="DYXN01000114">
    <property type="protein sequence ID" value="HJE87430.1"/>
    <property type="molecule type" value="Genomic_DNA"/>
</dbReference>
<dbReference type="AlphaFoldDB" id="A0A921JWQ9"/>
<dbReference type="Pfam" id="PF13457">
    <property type="entry name" value="GW"/>
    <property type="match status" value="1"/>
</dbReference>
<dbReference type="Proteomes" id="UP000721920">
    <property type="component" value="Unassembled WGS sequence"/>
</dbReference>
<feature type="region of interest" description="Disordered" evidence="1">
    <location>
        <begin position="89"/>
        <end position="117"/>
    </location>
</feature>
<feature type="domain" description="GW" evidence="2">
    <location>
        <begin position="16"/>
        <end position="78"/>
    </location>
</feature>
<gene>
    <name evidence="3" type="ORF">K8U88_07560</name>
</gene>
<sequence>MKHHQVAVNGRKSSWKGYTLKKVSKKHYRFRTAAKLNSQKYQTHSLTTLRHAKIDHSIYYAVRIGKKGKTVWVNRKYLTSWVKKASTNKKARAKAASKTTSSSNVKTKNAVKRANSKTTNTGKMYVKSTKHITWTQWLNLPAFGADGNGIPLYNVDNVPYDEDGFPYVSNKMGSASPIEVTQIKSEFTAAAYAAIPDKSNTYYLSDKNALYHPTNPEVGQAIRDSIPDTTNFDNAKESQAAAGHRVADISSNVYIVYLEPGQSKQITMWAGTYNNIKLSDVQLNSYTITSANSAIATAPTKISNGKFDITALRAGDTSLTVRSVNNPDLSERIDVHVK</sequence>
<protein>
    <submittedName>
        <fullName evidence="3">GW dipeptide domain-containing protein</fullName>
    </submittedName>
</protein>
<reference evidence="3" key="1">
    <citation type="journal article" date="2021" name="PeerJ">
        <title>Extensive microbial diversity within the chicken gut microbiome revealed by metagenomics and culture.</title>
        <authorList>
            <person name="Gilroy R."/>
            <person name="Ravi A."/>
            <person name="Getino M."/>
            <person name="Pursley I."/>
            <person name="Horton D.L."/>
            <person name="Alikhan N.F."/>
            <person name="Baker D."/>
            <person name="Gharbi K."/>
            <person name="Hall N."/>
            <person name="Watson M."/>
            <person name="Adriaenssens E.M."/>
            <person name="Foster-Nyarko E."/>
            <person name="Jarju S."/>
            <person name="Secka A."/>
            <person name="Antonio M."/>
            <person name="Oren A."/>
            <person name="Chaudhuri R.R."/>
            <person name="La Ragione R."/>
            <person name="Hildebrand F."/>
            <person name="Pallen M.J."/>
        </authorList>
    </citation>
    <scope>NUCLEOTIDE SEQUENCE</scope>
    <source>
        <strain evidence="3">CHK173-2145</strain>
    </source>
</reference>
<evidence type="ECO:0000313" key="4">
    <source>
        <dbReference type="Proteomes" id="UP000721920"/>
    </source>
</evidence>
<organism evidence="3 4">
    <name type="scientific">Levilactobacillus hammesii</name>
    <dbReference type="NCBI Taxonomy" id="267633"/>
    <lineage>
        <taxon>Bacteria</taxon>
        <taxon>Bacillati</taxon>
        <taxon>Bacillota</taxon>
        <taxon>Bacilli</taxon>
        <taxon>Lactobacillales</taxon>
        <taxon>Lactobacillaceae</taxon>
        <taxon>Levilactobacillus</taxon>
    </lineage>
</organism>
<dbReference type="InterPro" id="IPR025987">
    <property type="entry name" value="GW_dom"/>
</dbReference>
<evidence type="ECO:0000256" key="1">
    <source>
        <dbReference type="SAM" id="MobiDB-lite"/>
    </source>
</evidence>
<comment type="caution">
    <text evidence="3">The sequence shown here is derived from an EMBL/GenBank/DDBJ whole genome shotgun (WGS) entry which is preliminary data.</text>
</comment>